<dbReference type="PANTHER" id="PTHR37817:SF1">
    <property type="entry name" value="N-ACETYLTRANSFERASE EIS"/>
    <property type="match status" value="1"/>
</dbReference>
<dbReference type="SUPFAM" id="SSF55729">
    <property type="entry name" value="Acyl-CoA N-acyltransferases (Nat)"/>
    <property type="match status" value="1"/>
</dbReference>
<evidence type="ECO:0000259" key="1">
    <source>
        <dbReference type="PROSITE" id="PS51186"/>
    </source>
</evidence>
<accession>A0A413VU43</accession>
<dbReference type="RefSeq" id="WP_007483654.1">
    <property type="nucleotide sequence ID" value="NZ_CABJFV010000003.1"/>
</dbReference>
<protein>
    <submittedName>
        <fullName evidence="2">GNAT family N-acetyltransferase</fullName>
    </submittedName>
</protein>
<dbReference type="GO" id="GO:0034069">
    <property type="term" value="F:aminoglycoside N-acetyltransferase activity"/>
    <property type="evidence" value="ECO:0007669"/>
    <property type="project" value="TreeGrafter"/>
</dbReference>
<proteinExistence type="predicted"/>
<dbReference type="Gene3D" id="3.40.630.30">
    <property type="match status" value="1"/>
</dbReference>
<dbReference type="AlphaFoldDB" id="A0A413VU43"/>
<sequence>MTKQQIKALWKLCFDDSDAFIDMYFRLRYNDEVNIAIESGKEVVSALQMIPYPMTFCGEQIQTSYISGACTHPDFRGNGVMRELLSQAFARMRYNRVVLSTLIPAEPWLFDYYARMGYMPVFRYSEKKISQWDISPVPDIFITKLADADEEVYQYLDKKMSKRSCCIQHTFSDFKVIFADLLISKGTFYIATVQEQIAGIAVVYPNGNGLQINELLTENSEIEKALLYHIRQEAGTDAITMITPPMAAEEQYPLGMARIIDARTILQFHAALHPEIEMNIKLTDEQLAINNGYYYLYKGKCKFSKERLLGSHRQLTIGELCEKLLSPLQPYMSLMLN</sequence>
<dbReference type="PROSITE" id="PS51186">
    <property type="entry name" value="GNAT"/>
    <property type="match status" value="1"/>
</dbReference>
<dbReference type="InterPro" id="IPR000182">
    <property type="entry name" value="GNAT_dom"/>
</dbReference>
<evidence type="ECO:0000313" key="2">
    <source>
        <dbReference type="EMBL" id="RHB37039.1"/>
    </source>
</evidence>
<name>A0A413VU43_9BACE</name>
<dbReference type="CDD" id="cd04301">
    <property type="entry name" value="NAT_SF"/>
    <property type="match status" value="1"/>
</dbReference>
<evidence type="ECO:0000313" key="3">
    <source>
        <dbReference type="Proteomes" id="UP000284379"/>
    </source>
</evidence>
<dbReference type="Pfam" id="PF13527">
    <property type="entry name" value="Acetyltransf_9"/>
    <property type="match status" value="1"/>
</dbReference>
<feature type="domain" description="N-acetyltransferase" evidence="1">
    <location>
        <begin position="1"/>
        <end position="147"/>
    </location>
</feature>
<dbReference type="InterPro" id="IPR016181">
    <property type="entry name" value="Acyl_CoA_acyltransferase"/>
</dbReference>
<comment type="caution">
    <text evidence="2">The sequence shown here is derived from an EMBL/GenBank/DDBJ whole genome shotgun (WGS) entry which is preliminary data.</text>
</comment>
<organism evidence="2 3">
    <name type="scientific">Bacteroides nordii</name>
    <dbReference type="NCBI Taxonomy" id="291645"/>
    <lineage>
        <taxon>Bacteria</taxon>
        <taxon>Pseudomonadati</taxon>
        <taxon>Bacteroidota</taxon>
        <taxon>Bacteroidia</taxon>
        <taxon>Bacteroidales</taxon>
        <taxon>Bacteroidaceae</taxon>
        <taxon>Bacteroides</taxon>
    </lineage>
</organism>
<gene>
    <name evidence="2" type="ORF">DW888_05675</name>
</gene>
<dbReference type="Proteomes" id="UP000284379">
    <property type="component" value="Unassembled WGS sequence"/>
</dbReference>
<reference evidence="2 3" key="1">
    <citation type="submission" date="2018-08" db="EMBL/GenBank/DDBJ databases">
        <title>A genome reference for cultivated species of the human gut microbiota.</title>
        <authorList>
            <person name="Zou Y."/>
            <person name="Xue W."/>
            <person name="Luo G."/>
        </authorList>
    </citation>
    <scope>NUCLEOTIDE SEQUENCE [LARGE SCALE GENOMIC DNA]</scope>
    <source>
        <strain evidence="2 3">AM40-30BH</strain>
    </source>
</reference>
<dbReference type="EMBL" id="QSGO01000003">
    <property type="protein sequence ID" value="RHB37039.1"/>
    <property type="molecule type" value="Genomic_DNA"/>
</dbReference>
<dbReference type="GO" id="GO:0030649">
    <property type="term" value="P:aminoglycoside antibiotic catabolic process"/>
    <property type="evidence" value="ECO:0007669"/>
    <property type="project" value="TreeGrafter"/>
</dbReference>
<dbReference type="PANTHER" id="PTHR37817">
    <property type="entry name" value="N-ACETYLTRANSFERASE EIS"/>
    <property type="match status" value="1"/>
</dbReference>
<dbReference type="InterPro" id="IPR051554">
    <property type="entry name" value="Acetyltransferase_Eis"/>
</dbReference>
<keyword evidence="2" id="KW-0808">Transferase</keyword>